<reference evidence="10 11" key="1">
    <citation type="submission" date="2016-10" db="EMBL/GenBank/DDBJ databases">
        <authorList>
            <person name="de Groot N.N."/>
        </authorList>
    </citation>
    <scope>NUCLEOTIDE SEQUENCE [LARGE SCALE GENOMIC DNA]</scope>
    <source>
        <strain evidence="10 11">CGMCC 1.10825</strain>
    </source>
</reference>
<keyword evidence="4 8" id="KW-0808">Transferase</keyword>
<gene>
    <name evidence="10" type="ORF">SAMN02927937_00148</name>
</gene>
<accession>A0A1H6J627</accession>
<evidence type="ECO:0000256" key="6">
    <source>
        <dbReference type="ARBA" id="ARBA00049183"/>
    </source>
</evidence>
<dbReference type="InterPro" id="IPR039901">
    <property type="entry name" value="Kdotransferase"/>
</dbReference>
<feature type="active site" description="Proton acceptor" evidence="7">
    <location>
        <position position="60"/>
    </location>
</feature>
<dbReference type="RefSeq" id="WP_091095313.1">
    <property type="nucleotide sequence ID" value="NZ_FNXE01000001.1"/>
</dbReference>
<dbReference type="GO" id="GO:0005886">
    <property type="term" value="C:plasma membrane"/>
    <property type="evidence" value="ECO:0007669"/>
    <property type="project" value="UniProtKB-SubCell"/>
</dbReference>
<keyword evidence="8" id="KW-0448">Lipopolysaccharide biosynthesis</keyword>
<dbReference type="OrthoDB" id="9789797at2"/>
<keyword evidence="8" id="KW-0472">Membrane</keyword>
<dbReference type="STRING" id="1159016.SAMN02927937_00148"/>
<evidence type="ECO:0000256" key="7">
    <source>
        <dbReference type="PIRSR" id="PIRSR639901-1"/>
    </source>
</evidence>
<dbReference type="Proteomes" id="UP000199634">
    <property type="component" value="Unassembled WGS sequence"/>
</dbReference>
<evidence type="ECO:0000256" key="2">
    <source>
        <dbReference type="ARBA" id="ARBA00012621"/>
    </source>
</evidence>
<evidence type="ECO:0000256" key="3">
    <source>
        <dbReference type="ARBA" id="ARBA00019077"/>
    </source>
</evidence>
<dbReference type="GO" id="GO:0009244">
    <property type="term" value="P:lipopolysaccharide core region biosynthetic process"/>
    <property type="evidence" value="ECO:0007669"/>
    <property type="project" value="UniProtKB-UniRule"/>
</dbReference>
<dbReference type="Gene3D" id="3.40.50.11720">
    <property type="entry name" value="3-Deoxy-D-manno-octulosonic-acid transferase, N-terminal domain"/>
    <property type="match status" value="1"/>
</dbReference>
<comment type="catalytic activity">
    <reaction evidence="6 8">
        <text>lipid IVA (E. coli) + CMP-3-deoxy-beta-D-manno-octulosonate = alpha-Kdo-(2-&gt;6)-lipid IVA (E. coli) + CMP + H(+)</text>
        <dbReference type="Rhea" id="RHEA:28066"/>
        <dbReference type="ChEBI" id="CHEBI:15378"/>
        <dbReference type="ChEBI" id="CHEBI:58603"/>
        <dbReference type="ChEBI" id="CHEBI:60364"/>
        <dbReference type="ChEBI" id="CHEBI:60377"/>
        <dbReference type="ChEBI" id="CHEBI:85987"/>
        <dbReference type="EC" id="2.4.99.12"/>
    </reaction>
</comment>
<feature type="domain" description="3-deoxy-D-manno-octulosonic-acid transferase N-terminal" evidence="9">
    <location>
        <begin position="37"/>
        <end position="206"/>
    </location>
</feature>
<comment type="subcellular location">
    <subcellularLocation>
        <location evidence="8">Cell membrane</location>
    </subcellularLocation>
</comment>
<dbReference type="AlphaFoldDB" id="A0A1H6J627"/>
<dbReference type="InterPro" id="IPR007507">
    <property type="entry name" value="Glycos_transf_N"/>
</dbReference>
<protein>
    <recommendedName>
        <fullName evidence="3 8">3-deoxy-D-manno-octulosonic acid transferase</fullName>
        <shortName evidence="8">Kdo transferase</shortName>
        <ecNumber evidence="2 8">2.4.99.12</ecNumber>
    </recommendedName>
    <alternativeName>
        <fullName evidence="5 8">Lipid IV(A) 3-deoxy-D-manno-octulosonic acid transferase</fullName>
    </alternativeName>
</protein>
<evidence type="ECO:0000259" key="9">
    <source>
        <dbReference type="Pfam" id="PF04413"/>
    </source>
</evidence>
<dbReference type="UniPathway" id="UPA00958"/>
<comment type="pathway">
    <text evidence="1 8">Bacterial outer membrane biogenesis; LPS core biosynthesis.</text>
</comment>
<comment type="function">
    <text evidence="8">Involved in lipopolysaccharide (LPS) biosynthesis. Catalyzes the transfer of 3-deoxy-D-manno-octulosonate (Kdo) residue(s) from CMP-Kdo to lipid IV(A), the tetraacyldisaccharide-1,4'-bisphosphate precursor of lipid A.</text>
</comment>
<evidence type="ECO:0000256" key="8">
    <source>
        <dbReference type="RuleBase" id="RU365103"/>
    </source>
</evidence>
<organism evidence="10 11">
    <name type="scientific">Paenimyroides marinum</name>
    <dbReference type="NCBI Taxonomy" id="1159016"/>
    <lineage>
        <taxon>Bacteria</taxon>
        <taxon>Pseudomonadati</taxon>
        <taxon>Bacteroidota</taxon>
        <taxon>Flavobacteriia</taxon>
        <taxon>Flavobacteriales</taxon>
        <taxon>Flavobacteriaceae</taxon>
        <taxon>Paenimyroides</taxon>
    </lineage>
</organism>
<evidence type="ECO:0000256" key="5">
    <source>
        <dbReference type="ARBA" id="ARBA00031445"/>
    </source>
</evidence>
<evidence type="ECO:0000313" key="10">
    <source>
        <dbReference type="EMBL" id="SEH54979.1"/>
    </source>
</evidence>
<dbReference type="Pfam" id="PF04413">
    <property type="entry name" value="Glycos_transf_N"/>
    <property type="match status" value="1"/>
</dbReference>
<dbReference type="EMBL" id="FNXE01000001">
    <property type="protein sequence ID" value="SEH54979.1"/>
    <property type="molecule type" value="Genomic_DNA"/>
</dbReference>
<name>A0A1H6J627_9FLAO</name>
<dbReference type="EC" id="2.4.99.12" evidence="2 8"/>
<dbReference type="GO" id="GO:0009245">
    <property type="term" value="P:lipid A biosynthetic process"/>
    <property type="evidence" value="ECO:0007669"/>
    <property type="project" value="TreeGrafter"/>
</dbReference>
<evidence type="ECO:0000256" key="1">
    <source>
        <dbReference type="ARBA" id="ARBA00004713"/>
    </source>
</evidence>
<dbReference type="PANTHER" id="PTHR42755">
    <property type="entry name" value="3-DEOXY-MANNO-OCTULOSONATE CYTIDYLYLTRANSFERASE"/>
    <property type="match status" value="1"/>
</dbReference>
<comment type="similarity">
    <text evidence="8">Belongs to the glycosyltransferase group 1 family.</text>
</comment>
<keyword evidence="8" id="KW-1003">Cell membrane</keyword>
<dbReference type="Gene3D" id="3.40.50.2000">
    <property type="entry name" value="Glycogen Phosphorylase B"/>
    <property type="match status" value="1"/>
</dbReference>
<dbReference type="SUPFAM" id="SSF53756">
    <property type="entry name" value="UDP-Glycosyltransferase/glycogen phosphorylase"/>
    <property type="match status" value="1"/>
</dbReference>
<evidence type="ECO:0000256" key="4">
    <source>
        <dbReference type="ARBA" id="ARBA00022679"/>
    </source>
</evidence>
<dbReference type="PANTHER" id="PTHR42755:SF1">
    <property type="entry name" value="3-DEOXY-D-MANNO-OCTULOSONIC ACID TRANSFERASE, MITOCHONDRIAL-RELATED"/>
    <property type="match status" value="1"/>
</dbReference>
<evidence type="ECO:0000313" key="11">
    <source>
        <dbReference type="Proteomes" id="UP000199634"/>
    </source>
</evidence>
<sequence length="415" mass="48200">MRFLYQTVIFLSALLLPITRFFNKKMRLFIDGRKQTFSILRQKTDRSQKYIWLHVASLGEYEQGLPVMEALKKRHPDYKIVLTFFSPSGYEIRKNNKIADITIYLPLDTKPNVKRFLDLVQPEMVFFIKYEFWPNYLNELKKRNIPTYLVAGIFRKDQLFFKGYGGFYRKALTAFHHFFVQNEVSNILLKSIGFENVTVHGDTRFDRVAEIVERVQPLDFIEKFKNNTATIVIGSSWIDDENIYLPYLNNSKNIKFIIAPHNIKEEDLNRLKQKINKKVVRYSNYNPDDLSTADVFIIDTIGILTQIYAYADIAYVGGAFRTGLHNILEPATYGAPVVIGPKYEKFQEANDLVSLGSCLVVNNIEELSNTFNELIKNTSLRKDLGSKNKNFVLKNKNATKIVMDFIEKNTQACKL</sequence>
<keyword evidence="11" id="KW-1185">Reference proteome</keyword>
<dbReference type="InterPro" id="IPR038107">
    <property type="entry name" value="Glycos_transf_N_sf"/>
</dbReference>
<dbReference type="GO" id="GO:0043842">
    <property type="term" value="F:Kdo transferase activity"/>
    <property type="evidence" value="ECO:0007669"/>
    <property type="project" value="UniProtKB-EC"/>
</dbReference>
<proteinExistence type="inferred from homology"/>